<protein>
    <recommendedName>
        <fullName evidence="3">Prolamin-like domain-containing protein</fullName>
    </recommendedName>
</protein>
<proteinExistence type="predicted"/>
<sequence length="122" mass="13249">MAAKLTSKPFLVLLIVACMAMLVPMGLAQAPQASLVVPLNGHLPEVSEKDIMQCWSSLTNIEGCMLEIYRSLFRGQIGTIGFDCCHAITAINENCWPTMFPYNPFFPPFLKSYCAGSGGSSP</sequence>
<evidence type="ECO:0000259" key="3">
    <source>
        <dbReference type="Pfam" id="PF05617"/>
    </source>
</evidence>
<name>A0A2N9I651_FAGSY</name>
<dbReference type="InterPro" id="IPR008502">
    <property type="entry name" value="Prolamin-like"/>
</dbReference>
<keyword evidence="1 2" id="KW-0732">Signal</keyword>
<evidence type="ECO:0000313" key="4">
    <source>
        <dbReference type="EMBL" id="SPC97949.1"/>
    </source>
</evidence>
<feature type="domain" description="Prolamin-like" evidence="3">
    <location>
        <begin position="53"/>
        <end position="114"/>
    </location>
</feature>
<dbReference type="GO" id="GO:0009567">
    <property type="term" value="P:double fertilization forming a zygote and endosperm"/>
    <property type="evidence" value="ECO:0007669"/>
    <property type="project" value="TreeGrafter"/>
</dbReference>
<dbReference type="GO" id="GO:0031982">
    <property type="term" value="C:vesicle"/>
    <property type="evidence" value="ECO:0007669"/>
    <property type="project" value="TreeGrafter"/>
</dbReference>
<accession>A0A2N9I651</accession>
<gene>
    <name evidence="4" type="ORF">FSB_LOCUS25831</name>
    <name evidence="5" type="ORF">FSB_LOCUS47371</name>
</gene>
<dbReference type="AlphaFoldDB" id="A0A2N9I651"/>
<reference evidence="5" key="1">
    <citation type="submission" date="2018-02" db="EMBL/GenBank/DDBJ databases">
        <authorList>
            <person name="Cohen D.B."/>
            <person name="Kent A.D."/>
        </authorList>
    </citation>
    <scope>NUCLEOTIDE SEQUENCE</scope>
</reference>
<evidence type="ECO:0000313" key="5">
    <source>
        <dbReference type="EMBL" id="SPD19489.1"/>
    </source>
</evidence>
<evidence type="ECO:0000256" key="2">
    <source>
        <dbReference type="SAM" id="SignalP"/>
    </source>
</evidence>
<dbReference type="GO" id="GO:0080155">
    <property type="term" value="P:regulation of double fertilization forming a zygote and endosperm"/>
    <property type="evidence" value="ECO:0007669"/>
    <property type="project" value="TreeGrafter"/>
</dbReference>
<dbReference type="GO" id="GO:2000008">
    <property type="term" value="P:regulation of protein localization to cell surface"/>
    <property type="evidence" value="ECO:0007669"/>
    <property type="project" value="TreeGrafter"/>
</dbReference>
<dbReference type="EMBL" id="OIVN01004833">
    <property type="protein sequence ID" value="SPD19489.1"/>
    <property type="molecule type" value="Genomic_DNA"/>
</dbReference>
<dbReference type="Pfam" id="PF05617">
    <property type="entry name" value="Prolamin_like"/>
    <property type="match status" value="1"/>
</dbReference>
<feature type="chain" id="PRO_5015084711" description="Prolamin-like domain-containing protein" evidence="2">
    <location>
        <begin position="29"/>
        <end position="122"/>
    </location>
</feature>
<feature type="signal peptide" evidence="2">
    <location>
        <begin position="1"/>
        <end position="28"/>
    </location>
</feature>
<evidence type="ECO:0000256" key="1">
    <source>
        <dbReference type="ARBA" id="ARBA00022729"/>
    </source>
</evidence>
<dbReference type="GO" id="GO:0005576">
    <property type="term" value="C:extracellular region"/>
    <property type="evidence" value="ECO:0007669"/>
    <property type="project" value="TreeGrafter"/>
</dbReference>
<dbReference type="PANTHER" id="PTHR31181">
    <property type="entry name" value="EGG CELL-SECRETED PROTEIN 1.4"/>
    <property type="match status" value="1"/>
</dbReference>
<dbReference type="EMBL" id="OIVN01001813">
    <property type="protein sequence ID" value="SPC97949.1"/>
    <property type="molecule type" value="Genomic_DNA"/>
</dbReference>
<organism evidence="5">
    <name type="scientific">Fagus sylvatica</name>
    <name type="common">Beechnut</name>
    <dbReference type="NCBI Taxonomy" id="28930"/>
    <lineage>
        <taxon>Eukaryota</taxon>
        <taxon>Viridiplantae</taxon>
        <taxon>Streptophyta</taxon>
        <taxon>Embryophyta</taxon>
        <taxon>Tracheophyta</taxon>
        <taxon>Spermatophyta</taxon>
        <taxon>Magnoliopsida</taxon>
        <taxon>eudicotyledons</taxon>
        <taxon>Gunneridae</taxon>
        <taxon>Pentapetalae</taxon>
        <taxon>rosids</taxon>
        <taxon>fabids</taxon>
        <taxon>Fagales</taxon>
        <taxon>Fagaceae</taxon>
        <taxon>Fagus</taxon>
    </lineage>
</organism>
<dbReference type="PANTHER" id="PTHR31181:SF67">
    <property type="entry name" value="PROLAMIN-LIKE PROTEIN (DUF1278)"/>
    <property type="match status" value="1"/>
</dbReference>